<keyword evidence="5" id="KW-0812">Transmembrane</keyword>
<keyword evidence="8" id="KW-1185">Reference proteome</keyword>
<feature type="compositionally biased region" description="Low complexity" evidence="4">
    <location>
        <begin position="490"/>
        <end position="523"/>
    </location>
</feature>
<feature type="region of interest" description="Disordered" evidence="4">
    <location>
        <begin position="275"/>
        <end position="302"/>
    </location>
</feature>
<feature type="compositionally biased region" description="Low complexity" evidence="4">
    <location>
        <begin position="644"/>
        <end position="662"/>
    </location>
</feature>
<feature type="transmembrane region" description="Helical" evidence="5">
    <location>
        <begin position="327"/>
        <end position="347"/>
    </location>
</feature>
<evidence type="ECO:0000256" key="1">
    <source>
        <dbReference type="ARBA" id="ARBA00000900"/>
    </source>
</evidence>
<name>A0A383WA08_TETOB</name>
<feature type="region of interest" description="Disordered" evidence="4">
    <location>
        <begin position="1"/>
        <end position="108"/>
    </location>
</feature>
<feature type="transmembrane region" description="Helical" evidence="5">
    <location>
        <begin position="395"/>
        <end position="414"/>
    </location>
</feature>
<evidence type="ECO:0000313" key="6">
    <source>
        <dbReference type="EMBL" id="SZX74056.1"/>
    </source>
</evidence>
<dbReference type="AlphaFoldDB" id="A0A383WA08"/>
<evidence type="ECO:0000256" key="4">
    <source>
        <dbReference type="SAM" id="MobiDB-lite"/>
    </source>
</evidence>
<evidence type="ECO:0000256" key="3">
    <source>
        <dbReference type="ARBA" id="ARBA00022679"/>
    </source>
</evidence>
<reference evidence="7 8" key="1">
    <citation type="submission" date="2016-10" db="EMBL/GenBank/DDBJ databases">
        <authorList>
            <person name="Cai Z."/>
        </authorList>
    </citation>
    <scope>NUCLEOTIDE SEQUENCE [LARGE SCALE GENOMIC DNA]</scope>
</reference>
<dbReference type="InterPro" id="IPR043540">
    <property type="entry name" value="RING1/RING2"/>
</dbReference>
<dbReference type="PANTHER" id="PTHR46076:SF3">
    <property type="entry name" value="E3 UBIQUITIN-PROTEIN LIGASE RING1"/>
    <property type="match status" value="1"/>
</dbReference>
<dbReference type="Proteomes" id="UP000256970">
    <property type="component" value="Unassembled WGS sequence"/>
</dbReference>
<feature type="transmembrane region" description="Helical" evidence="5">
    <location>
        <begin position="153"/>
        <end position="170"/>
    </location>
</feature>
<comment type="catalytic activity">
    <reaction evidence="1">
        <text>S-ubiquitinyl-[E2 ubiquitin-conjugating enzyme]-L-cysteine + [acceptor protein]-L-lysine = [E2 ubiquitin-conjugating enzyme]-L-cysteine + N(6)-ubiquitinyl-[acceptor protein]-L-lysine.</text>
        <dbReference type="EC" id="2.3.2.27"/>
    </reaction>
</comment>
<feature type="region of interest" description="Disordered" evidence="4">
    <location>
        <begin position="611"/>
        <end position="662"/>
    </location>
</feature>
<proteinExistence type="predicted"/>
<dbReference type="GO" id="GO:0061630">
    <property type="term" value="F:ubiquitin protein ligase activity"/>
    <property type="evidence" value="ECO:0007669"/>
    <property type="project" value="UniProtKB-EC"/>
</dbReference>
<feature type="compositionally biased region" description="Low complexity" evidence="4">
    <location>
        <begin position="625"/>
        <end position="636"/>
    </location>
</feature>
<feature type="region of interest" description="Disordered" evidence="4">
    <location>
        <begin position="444"/>
        <end position="529"/>
    </location>
</feature>
<dbReference type="GO" id="GO:0000151">
    <property type="term" value="C:ubiquitin ligase complex"/>
    <property type="evidence" value="ECO:0007669"/>
    <property type="project" value="InterPro"/>
</dbReference>
<evidence type="ECO:0000313" key="7">
    <source>
        <dbReference type="EMBL" id="SZX74073.1"/>
    </source>
</evidence>
<keyword evidence="3" id="KW-0808">Transferase</keyword>
<feature type="region of interest" description="Disordered" evidence="4">
    <location>
        <begin position="222"/>
        <end position="255"/>
    </location>
</feature>
<dbReference type="PANTHER" id="PTHR46076">
    <property type="entry name" value="E3 UBIQUITIN-PROTEIN LIGASE RING1 / RING 2 FAMILY MEMBER"/>
    <property type="match status" value="1"/>
</dbReference>
<dbReference type="EMBL" id="FNXT01001205">
    <property type="protein sequence ID" value="SZX74073.1"/>
    <property type="molecule type" value="Genomic_DNA"/>
</dbReference>
<dbReference type="GO" id="GO:0003682">
    <property type="term" value="F:chromatin binding"/>
    <property type="evidence" value="ECO:0007669"/>
    <property type="project" value="TreeGrafter"/>
</dbReference>
<feature type="compositionally biased region" description="Basic and acidic residues" evidence="4">
    <location>
        <begin position="611"/>
        <end position="623"/>
    </location>
</feature>
<feature type="transmembrane region" description="Helical" evidence="5">
    <location>
        <begin position="113"/>
        <end position="133"/>
    </location>
</feature>
<accession>A0A383WA08</accession>
<evidence type="ECO:0000313" key="8">
    <source>
        <dbReference type="Proteomes" id="UP000256970"/>
    </source>
</evidence>
<evidence type="ECO:0000256" key="2">
    <source>
        <dbReference type="ARBA" id="ARBA00012483"/>
    </source>
</evidence>
<dbReference type="EC" id="2.3.2.27" evidence="2"/>
<feature type="compositionally biased region" description="Low complexity" evidence="4">
    <location>
        <begin position="73"/>
        <end position="83"/>
    </location>
</feature>
<gene>
    <name evidence="6" type="ORF">BQ4739_LOCUS14307</name>
    <name evidence="7" type="ORF">BQ4739_LOCUS14324</name>
</gene>
<evidence type="ECO:0000256" key="5">
    <source>
        <dbReference type="SAM" id="Phobius"/>
    </source>
</evidence>
<dbReference type="EMBL" id="FNXT01001205">
    <property type="protein sequence ID" value="SZX74056.1"/>
    <property type="molecule type" value="Genomic_DNA"/>
</dbReference>
<keyword evidence="5" id="KW-0472">Membrane</keyword>
<protein>
    <recommendedName>
        <fullName evidence="2">RING-type E3 ubiquitin transferase</fullName>
        <ecNumber evidence="2">2.3.2.27</ecNumber>
    </recommendedName>
</protein>
<keyword evidence="5" id="KW-1133">Transmembrane helix</keyword>
<organism evidence="7 8">
    <name type="scientific">Tetradesmus obliquus</name>
    <name type="common">Green alga</name>
    <name type="synonym">Acutodesmus obliquus</name>
    <dbReference type="NCBI Taxonomy" id="3088"/>
    <lineage>
        <taxon>Eukaryota</taxon>
        <taxon>Viridiplantae</taxon>
        <taxon>Chlorophyta</taxon>
        <taxon>core chlorophytes</taxon>
        <taxon>Chlorophyceae</taxon>
        <taxon>CS clade</taxon>
        <taxon>Sphaeropleales</taxon>
        <taxon>Scenedesmaceae</taxon>
        <taxon>Tetradesmus</taxon>
    </lineage>
</organism>
<sequence>MLRRGPCRVVLGRPLPAGPASATFKHRKTAVVTCAAPSKQESDSKVNSSMPRLPPRKKPQQPAPSVEQGKQASKSSSSSSSNRSRPKRLGSFAGGPNQPPPSGSPQSVMQEKALAGLLAYTGLMGTVATAVAFFAPGVDLFGGFHWDAADVSLALKLMLPVYGLNLLIMLPNYSSWKLPEVTAESQAAMVEAIAKWSAKKGSKGSSSADASAAAGQHASTTGAGAVASEAPAADAAAAEPAASQQSAEQSADVAPSAPAAADAALASSSIAVAEAGTAESTPTPTSSSSTFGGSSSSDSDDSWFSRQLKSPAVMRARDALYMAQGHYLSLNPAVVLPLPLQATVLLIDCLAAELLYRSVALQLAGGWIGDRIVEAGADDVLDSLLAGMPVLPTHASGQLVTVALLSVASGVLVLRNMRRMARRPQLALGAQGRQAAGQLLTDLQDKHRRQQRQQQQQQEQQKKTDDSSSSSSAAVPEPASKVASSPDYKQQQQDSASRAAADWAVATAKAAAGSQQQQQQGGANMEPQWSRRIPSTLSGLALSQLVQGARDIGQMTALGLSFVLTGNLAAPFAAAVVNQALMAALQKRGLERARQRSIAMAKHLAGITRQLRDAQRKQEDKKRQQQQGEQQQLLAASADPTQDAEPANAAAQGASSASSDPLGSAAAAAAAPGAAAGAGNAVAAPPSALAATTAAAGETDAAAAAAVPDAAAPAGEALVASRMERTIGVLDQLLGQLGETATAGPGPGK</sequence>
<dbReference type="GO" id="GO:0031519">
    <property type="term" value="C:PcG protein complex"/>
    <property type="evidence" value="ECO:0007669"/>
    <property type="project" value="TreeGrafter"/>
</dbReference>